<name>A0AAW0FNH7_9APHY</name>
<keyword evidence="4" id="KW-1185">Reference proteome</keyword>
<dbReference type="Proteomes" id="UP001385951">
    <property type="component" value="Unassembled WGS sequence"/>
</dbReference>
<dbReference type="EMBL" id="JASBNA010000048">
    <property type="protein sequence ID" value="KAK7680570.1"/>
    <property type="molecule type" value="Genomic_DNA"/>
</dbReference>
<sequence>MSFVSKVPQAVIDGLQRSFERQIDILPTEYLRQFFRIKIGDDIRALETAPPKRGLQQTKLKRVKQTLRMLENANGACAVNYNRMLETAYGRKGKMKWELLTPLMHDPAAPLPERIIPAVEKSRPPTYTPELAALHTSSLSRTSKALTSKALQVPPTLPERADPNSKLARLLGPFSKRREVNIHKRFYKEELLKILPPLEVVALEQNDSQESSAHPIRGTGLEFTNVFEDIEAISGSPWVVPTTPLRGREAGNVSPPSVPDEANLGIRTNLRQRFVRRRFQHLLSQIPILSQKPSKTQSNSSDKVPIRYVVTRSPRAMLNDRRNNPQRYPLASAADMAWFELAESESQKKKTKGGKKSVQNIDKQESKG</sequence>
<evidence type="ECO:0000259" key="2">
    <source>
        <dbReference type="Pfam" id="PF20263"/>
    </source>
</evidence>
<comment type="caution">
    <text evidence="3">The sequence shown here is derived from an EMBL/GenBank/DDBJ whole genome shotgun (WGS) entry which is preliminary data.</text>
</comment>
<reference evidence="3 4" key="1">
    <citation type="submission" date="2022-09" db="EMBL/GenBank/DDBJ databases">
        <authorList>
            <person name="Palmer J.M."/>
        </authorList>
    </citation>
    <scope>NUCLEOTIDE SEQUENCE [LARGE SCALE GENOMIC DNA]</scope>
    <source>
        <strain evidence="3 4">DSM 7382</strain>
    </source>
</reference>
<evidence type="ECO:0000256" key="1">
    <source>
        <dbReference type="SAM" id="MobiDB-lite"/>
    </source>
</evidence>
<protein>
    <recommendedName>
        <fullName evidence="2">LYR motif-containing protein Cup1-like N-terminal domain-containing protein</fullName>
    </recommendedName>
</protein>
<gene>
    <name evidence="3" type="ORF">QCA50_016352</name>
</gene>
<dbReference type="Pfam" id="PF20263">
    <property type="entry name" value="LYRM2-like"/>
    <property type="match status" value="1"/>
</dbReference>
<dbReference type="InterPro" id="IPR046896">
    <property type="entry name" value="Cup1-like_N"/>
</dbReference>
<feature type="domain" description="LYR motif-containing protein Cup1-like N-terminal" evidence="2">
    <location>
        <begin position="17"/>
        <end position="100"/>
    </location>
</feature>
<feature type="region of interest" description="Disordered" evidence="1">
    <location>
        <begin position="343"/>
        <end position="368"/>
    </location>
</feature>
<proteinExistence type="predicted"/>
<dbReference type="AlphaFoldDB" id="A0AAW0FNH7"/>
<organism evidence="3 4">
    <name type="scientific">Cerrena zonata</name>
    <dbReference type="NCBI Taxonomy" id="2478898"/>
    <lineage>
        <taxon>Eukaryota</taxon>
        <taxon>Fungi</taxon>
        <taxon>Dikarya</taxon>
        <taxon>Basidiomycota</taxon>
        <taxon>Agaricomycotina</taxon>
        <taxon>Agaricomycetes</taxon>
        <taxon>Polyporales</taxon>
        <taxon>Cerrenaceae</taxon>
        <taxon>Cerrena</taxon>
    </lineage>
</organism>
<evidence type="ECO:0000313" key="4">
    <source>
        <dbReference type="Proteomes" id="UP001385951"/>
    </source>
</evidence>
<evidence type="ECO:0000313" key="3">
    <source>
        <dbReference type="EMBL" id="KAK7680570.1"/>
    </source>
</evidence>
<accession>A0AAW0FNH7</accession>